<evidence type="ECO:0000256" key="1">
    <source>
        <dbReference type="ARBA" id="ARBA00007754"/>
    </source>
</evidence>
<dbReference type="SMART" id="SM00606">
    <property type="entry name" value="CBD_IV"/>
    <property type="match status" value="1"/>
</dbReference>
<dbReference type="Proteomes" id="UP001310248">
    <property type="component" value="Unassembled WGS sequence"/>
</dbReference>
<evidence type="ECO:0000256" key="2">
    <source>
        <dbReference type="ARBA" id="ARBA00022729"/>
    </source>
</evidence>
<dbReference type="RefSeq" id="WP_329776922.1">
    <property type="nucleotide sequence ID" value="NZ_JAYDYW010000018.1"/>
</dbReference>
<evidence type="ECO:0000256" key="6">
    <source>
        <dbReference type="SAM" id="SignalP"/>
    </source>
</evidence>
<dbReference type="PROSITE" id="PS51257">
    <property type="entry name" value="PROKAR_LIPOPROTEIN"/>
    <property type="match status" value="1"/>
</dbReference>
<dbReference type="PROSITE" id="PS51175">
    <property type="entry name" value="CBM6"/>
    <property type="match status" value="1"/>
</dbReference>
<reference evidence="10" key="1">
    <citation type="submission" date="2023-07" db="EMBL/GenBank/DDBJ databases">
        <title>Draft genome sequence of Agarivorans aestuarii strain ZMCS4, a CAZymes producing bacteria isolated from the marine brown algae Clodostephus spongiosus.</title>
        <authorList>
            <person name="Lorente B."/>
            <person name="Cabral C."/>
            <person name="Frias J."/>
            <person name="Faria J."/>
            <person name="Toubarro D."/>
        </authorList>
    </citation>
    <scope>NUCLEOTIDE SEQUENCE [LARGE SCALE GENOMIC DNA]</scope>
    <source>
        <strain evidence="10">ZMCS4</strain>
    </source>
</reference>
<dbReference type="InterPro" id="IPR008979">
    <property type="entry name" value="Galactose-bd-like_sf"/>
</dbReference>
<evidence type="ECO:0000313" key="10">
    <source>
        <dbReference type="Proteomes" id="UP001310248"/>
    </source>
</evidence>
<dbReference type="Pfam" id="PF03422">
    <property type="entry name" value="CBM_6"/>
    <property type="match status" value="1"/>
</dbReference>
<keyword evidence="4 5" id="KW-0326">Glycosidase</keyword>
<evidence type="ECO:0000256" key="3">
    <source>
        <dbReference type="ARBA" id="ARBA00022801"/>
    </source>
</evidence>
<feature type="chain" id="PRO_5046237375" evidence="6">
    <location>
        <begin position="20"/>
        <end position="606"/>
    </location>
</feature>
<protein>
    <submittedName>
        <fullName evidence="9">Carbohydrate-binding protein</fullName>
    </submittedName>
</protein>
<evidence type="ECO:0000256" key="5">
    <source>
        <dbReference type="PROSITE-ProRule" id="PRU01100"/>
    </source>
</evidence>
<sequence>MKKRTAASAILSVSLIALLAGCGATSKVEPNVDVTSYKRHQFLPPQGKTLMFIGQDIKTINEFVADTGVQPAAVTAYASADLTGVLNAFPESHGSLDIPAYAEDYPNASLAIGLWLKNTYKKLADGHPRSVNNVDRLVKHLKGLNRPIMLRIGYEVDGYWNNYHPEEFKAAWKVITAAIAKNDAQNITTVWQIAGYCASMDNSVFTETQNSFKGLDYDAWYPGDEHVDWVGLSYFSQPRDCLTDTAKNAAGGLPSEFGSLSDVDEQGNSLALDNIVAYLNTKNKPIFVAEASPKYYWIERGEYKPDADTTVNNLQKVSGEQIWQDWYEPFFDFLESHQESIRAVSYINMHWESFAGWSCDIKNTRAVKLGLTCKDGVWGDARVQINPYIEQQFFNRLDNGKYIYRQSDDGFDQLSGWKEAAAALTATTVIATEKAKVVKSSPYHGKPAAIPGRIQAQEYDKGGEDVAYKDSSGINHGANEWGISFREDELVDIGKDPETESFVVGWTAKGEWLNYSVQVKKAGNYDATFRLAHGGKKAGAFKVLVNGETLIEQVEIPATKSWETYQLVTVKGIVLNEGEHLLTVEFTESGDFNTPGNIDWFEFVQQ</sequence>
<dbReference type="SUPFAM" id="SSF51445">
    <property type="entry name" value="(Trans)glycosidases"/>
    <property type="match status" value="1"/>
</dbReference>
<feature type="active site" description="Proton donor" evidence="5">
    <location>
        <position position="155"/>
    </location>
</feature>
<dbReference type="Gene3D" id="2.60.120.260">
    <property type="entry name" value="Galactose-binding domain-like"/>
    <property type="match status" value="1"/>
</dbReference>
<proteinExistence type="inferred from homology"/>
<dbReference type="InterPro" id="IPR006584">
    <property type="entry name" value="Cellulose-bd_IV"/>
</dbReference>
<feature type="domain" description="GH26" evidence="8">
    <location>
        <begin position="23"/>
        <end position="346"/>
    </location>
</feature>
<accession>A0ABU7GAD6</accession>
<dbReference type="InterPro" id="IPR005084">
    <property type="entry name" value="CBM6"/>
</dbReference>
<dbReference type="PANTHER" id="PTHR40079:SF4">
    <property type="entry name" value="GH26 DOMAIN-CONTAINING PROTEIN-RELATED"/>
    <property type="match status" value="1"/>
</dbReference>
<evidence type="ECO:0000259" key="7">
    <source>
        <dbReference type="PROSITE" id="PS51175"/>
    </source>
</evidence>
<comment type="caution">
    <text evidence="9">The sequence shown here is derived from an EMBL/GenBank/DDBJ whole genome shotgun (WGS) entry which is preliminary data.</text>
</comment>
<gene>
    <name evidence="9" type="ORF">SNR37_001552</name>
</gene>
<keyword evidence="2 6" id="KW-0732">Signal</keyword>
<feature type="active site" description="Nucleophile" evidence="5">
    <location>
        <position position="290"/>
    </location>
</feature>
<comment type="similarity">
    <text evidence="1 5">Belongs to the glycosyl hydrolase 26 family.</text>
</comment>
<dbReference type="InterPro" id="IPR022790">
    <property type="entry name" value="GH26_dom"/>
</dbReference>
<feature type="signal peptide" evidence="6">
    <location>
        <begin position="1"/>
        <end position="19"/>
    </location>
</feature>
<dbReference type="InterPro" id="IPR000805">
    <property type="entry name" value="Glyco_hydro_26"/>
</dbReference>
<evidence type="ECO:0000259" key="8">
    <source>
        <dbReference type="PROSITE" id="PS51764"/>
    </source>
</evidence>
<dbReference type="CDD" id="cd04080">
    <property type="entry name" value="CBM6_cellulase-like"/>
    <property type="match status" value="1"/>
</dbReference>
<dbReference type="Gene3D" id="3.20.20.80">
    <property type="entry name" value="Glycosidases"/>
    <property type="match status" value="1"/>
</dbReference>
<evidence type="ECO:0000313" key="9">
    <source>
        <dbReference type="EMBL" id="MEE1676220.1"/>
    </source>
</evidence>
<name>A0ABU7GAD6_9ALTE</name>
<dbReference type="EMBL" id="JAYDYW010000018">
    <property type="protein sequence ID" value="MEE1676220.1"/>
    <property type="molecule type" value="Genomic_DNA"/>
</dbReference>
<dbReference type="PROSITE" id="PS51764">
    <property type="entry name" value="GH26"/>
    <property type="match status" value="1"/>
</dbReference>
<keyword evidence="10" id="KW-1185">Reference proteome</keyword>
<keyword evidence="3 5" id="KW-0378">Hydrolase</keyword>
<dbReference type="InterPro" id="IPR017853">
    <property type="entry name" value="GH"/>
</dbReference>
<organism evidence="9 10">
    <name type="scientific">Agarivorans aestuarii</name>
    <dbReference type="NCBI Taxonomy" id="1563703"/>
    <lineage>
        <taxon>Bacteria</taxon>
        <taxon>Pseudomonadati</taxon>
        <taxon>Pseudomonadota</taxon>
        <taxon>Gammaproteobacteria</taxon>
        <taxon>Alteromonadales</taxon>
        <taxon>Alteromonadaceae</taxon>
        <taxon>Agarivorans</taxon>
    </lineage>
</organism>
<dbReference type="PANTHER" id="PTHR40079">
    <property type="entry name" value="MANNAN ENDO-1,4-BETA-MANNOSIDASE E-RELATED"/>
    <property type="match status" value="1"/>
</dbReference>
<dbReference type="SUPFAM" id="SSF49785">
    <property type="entry name" value="Galactose-binding domain-like"/>
    <property type="match status" value="1"/>
</dbReference>
<evidence type="ECO:0000256" key="4">
    <source>
        <dbReference type="ARBA" id="ARBA00023295"/>
    </source>
</evidence>
<feature type="domain" description="CBM6" evidence="7">
    <location>
        <begin position="457"/>
        <end position="604"/>
    </location>
</feature>